<evidence type="ECO:0008006" key="4">
    <source>
        <dbReference type="Google" id="ProtNLM"/>
    </source>
</evidence>
<protein>
    <recommendedName>
        <fullName evidence="4">S-adenosyl-L-methionine-dependent methyltransferase</fullName>
    </recommendedName>
</protein>
<feature type="compositionally biased region" description="Polar residues" evidence="1">
    <location>
        <begin position="91"/>
        <end position="102"/>
    </location>
</feature>
<dbReference type="Pfam" id="PF13489">
    <property type="entry name" value="Methyltransf_23"/>
    <property type="match status" value="1"/>
</dbReference>
<proteinExistence type="predicted"/>
<reference evidence="2 3" key="1">
    <citation type="submission" date="2024-07" db="EMBL/GenBank/DDBJ databases">
        <title>Draft sequence of the Neodothiora populina.</title>
        <authorList>
            <person name="Drown D.D."/>
            <person name="Schuette U.S."/>
            <person name="Buechlein A.B."/>
            <person name="Rusch D.R."/>
            <person name="Winton L.W."/>
            <person name="Adams G.A."/>
        </authorList>
    </citation>
    <scope>NUCLEOTIDE SEQUENCE [LARGE SCALE GENOMIC DNA]</scope>
    <source>
        <strain evidence="2 3">CPC 39397</strain>
    </source>
</reference>
<dbReference type="RefSeq" id="XP_069196455.1">
    <property type="nucleotide sequence ID" value="XM_069341749.1"/>
</dbReference>
<gene>
    <name evidence="2" type="ORF">AAFC00_000236</name>
</gene>
<evidence type="ECO:0000313" key="3">
    <source>
        <dbReference type="Proteomes" id="UP001562354"/>
    </source>
</evidence>
<evidence type="ECO:0000313" key="2">
    <source>
        <dbReference type="EMBL" id="KAL1296773.1"/>
    </source>
</evidence>
<evidence type="ECO:0000256" key="1">
    <source>
        <dbReference type="SAM" id="MobiDB-lite"/>
    </source>
</evidence>
<dbReference type="PANTHER" id="PTHR43591:SF24">
    <property type="entry name" value="2-METHOXY-6-POLYPRENYL-1,4-BENZOQUINOL METHYLASE, MITOCHONDRIAL"/>
    <property type="match status" value="1"/>
</dbReference>
<dbReference type="PANTHER" id="PTHR43591">
    <property type="entry name" value="METHYLTRANSFERASE"/>
    <property type="match status" value="1"/>
</dbReference>
<sequence>MTTPVLTPAKEGHASEVISESPTSAHALPKSEALVGSESLLPETSDADDIPSEATIDENTTRAKGPPAQRIDDVGLRDSMSTPATGGSHVSPLSQPPLSNGSAALGQPITPGATSTRGLPSNSSTSGEGDEPLHEVEENAPENFVSDNEDDTFSDPGYAHSSATSYCSTLQSEAHDYYWENGRRYHGWGGGRYLLPNDDQELNREDMKHHMWRLVLGGGLHLSPTGENPQRILDVGTGSGIWAMQVADAYPSAEVYAFDISPVQPSWVPPNLSFEVDDLEREWLYKQNSFDLVHCRFMFMSVRDWPAMLQQAFTTLKPGGYIELAELNLSPGPEFEGRPRPPTITKWFQVQGEALGKQGFDMRIAKEFQRLLKEAGFEAVVEEVRDVPWGPWSDDSRKKMIGYWHIEQLKKGLHGIMFASLTRAGWQPMEIEVFLAKLIHEMDDPTWKVMDKAYIVYGRKPLY</sequence>
<feature type="region of interest" description="Disordered" evidence="1">
    <location>
        <begin position="1"/>
        <end position="135"/>
    </location>
</feature>
<organism evidence="2 3">
    <name type="scientific">Neodothiora populina</name>
    <dbReference type="NCBI Taxonomy" id="2781224"/>
    <lineage>
        <taxon>Eukaryota</taxon>
        <taxon>Fungi</taxon>
        <taxon>Dikarya</taxon>
        <taxon>Ascomycota</taxon>
        <taxon>Pezizomycotina</taxon>
        <taxon>Dothideomycetes</taxon>
        <taxon>Dothideomycetidae</taxon>
        <taxon>Dothideales</taxon>
        <taxon>Dothioraceae</taxon>
        <taxon>Neodothiora</taxon>
    </lineage>
</organism>
<dbReference type="Proteomes" id="UP001562354">
    <property type="component" value="Unassembled WGS sequence"/>
</dbReference>
<feature type="compositionally biased region" description="Polar residues" evidence="1">
    <location>
        <begin position="112"/>
        <end position="127"/>
    </location>
</feature>
<name>A0ABR3P1V2_9PEZI</name>
<dbReference type="InterPro" id="IPR029063">
    <property type="entry name" value="SAM-dependent_MTases_sf"/>
</dbReference>
<dbReference type="SUPFAM" id="SSF53335">
    <property type="entry name" value="S-adenosyl-L-methionine-dependent methyltransferases"/>
    <property type="match status" value="1"/>
</dbReference>
<dbReference type="CDD" id="cd02440">
    <property type="entry name" value="AdoMet_MTases"/>
    <property type="match status" value="1"/>
</dbReference>
<keyword evidence="3" id="KW-1185">Reference proteome</keyword>
<dbReference type="Gene3D" id="3.40.50.150">
    <property type="entry name" value="Vaccinia Virus protein VP39"/>
    <property type="match status" value="1"/>
</dbReference>
<dbReference type="GeneID" id="95973939"/>
<comment type="caution">
    <text evidence="2">The sequence shown here is derived from an EMBL/GenBank/DDBJ whole genome shotgun (WGS) entry which is preliminary data.</text>
</comment>
<accession>A0ABR3P1V2</accession>
<dbReference type="EMBL" id="JBFMKM010000018">
    <property type="protein sequence ID" value="KAL1296773.1"/>
    <property type="molecule type" value="Genomic_DNA"/>
</dbReference>